<dbReference type="OrthoDB" id="185175at2759"/>
<dbReference type="STRING" id="400727.A0A2T7PVM7"/>
<dbReference type="InterPro" id="IPR001849">
    <property type="entry name" value="PH_domain"/>
</dbReference>
<dbReference type="InterPro" id="IPR008936">
    <property type="entry name" value="Rho_GTPase_activation_prot"/>
</dbReference>
<dbReference type="GO" id="GO:0005096">
    <property type="term" value="F:GTPase activator activity"/>
    <property type="evidence" value="ECO:0007669"/>
    <property type="project" value="UniProtKB-KW"/>
</dbReference>
<feature type="domain" description="PH" evidence="4">
    <location>
        <begin position="11"/>
        <end position="111"/>
    </location>
</feature>
<dbReference type="Pfam" id="PF00169">
    <property type="entry name" value="PH"/>
    <property type="match status" value="1"/>
</dbReference>
<feature type="region of interest" description="Disordered" evidence="3">
    <location>
        <begin position="513"/>
        <end position="557"/>
    </location>
</feature>
<feature type="domain" description="Rho-GAP" evidence="5">
    <location>
        <begin position="121"/>
        <end position="318"/>
    </location>
</feature>
<dbReference type="GO" id="GO:0051056">
    <property type="term" value="P:regulation of small GTPase mediated signal transduction"/>
    <property type="evidence" value="ECO:0007669"/>
    <property type="project" value="UniProtKB-ARBA"/>
</dbReference>
<dbReference type="PANTHER" id="PTHR15228">
    <property type="entry name" value="SPERMATHECAL PHYSIOLOGY VARIANT"/>
    <property type="match status" value="1"/>
</dbReference>
<dbReference type="PROSITE" id="PS50003">
    <property type="entry name" value="PH_DOMAIN"/>
    <property type="match status" value="1"/>
</dbReference>
<proteinExistence type="predicted"/>
<dbReference type="InterPro" id="IPR000198">
    <property type="entry name" value="RhoGAP_dom"/>
</dbReference>
<evidence type="ECO:0000313" key="7">
    <source>
        <dbReference type="Proteomes" id="UP000245119"/>
    </source>
</evidence>
<dbReference type="Gene3D" id="2.30.29.30">
    <property type="entry name" value="Pleckstrin-homology domain (PH domain)/Phosphotyrosine-binding domain (PTB)"/>
    <property type="match status" value="1"/>
</dbReference>
<dbReference type="GO" id="GO:0007165">
    <property type="term" value="P:signal transduction"/>
    <property type="evidence" value="ECO:0007669"/>
    <property type="project" value="InterPro"/>
</dbReference>
<dbReference type="Proteomes" id="UP000245119">
    <property type="component" value="Linkage Group LG1"/>
</dbReference>
<protein>
    <recommendedName>
        <fullName evidence="8">Rho-GAP domain-containing protein</fullName>
    </recommendedName>
</protein>
<dbReference type="AlphaFoldDB" id="A0A2T7PVM7"/>
<dbReference type="Pfam" id="PF00620">
    <property type="entry name" value="RhoGAP"/>
    <property type="match status" value="1"/>
</dbReference>
<evidence type="ECO:0008006" key="8">
    <source>
        <dbReference type="Google" id="ProtNLM"/>
    </source>
</evidence>
<feature type="region of interest" description="Disordered" evidence="3">
    <location>
        <begin position="382"/>
        <end position="491"/>
    </location>
</feature>
<dbReference type="InterPro" id="IPR051025">
    <property type="entry name" value="RhoGAP"/>
</dbReference>
<dbReference type="Gene3D" id="1.10.555.10">
    <property type="entry name" value="Rho GTPase activation protein"/>
    <property type="match status" value="1"/>
</dbReference>
<feature type="compositionally biased region" description="Low complexity" evidence="3">
    <location>
        <begin position="463"/>
        <end position="475"/>
    </location>
</feature>
<organism evidence="6 7">
    <name type="scientific">Pomacea canaliculata</name>
    <name type="common">Golden apple snail</name>
    <dbReference type="NCBI Taxonomy" id="400727"/>
    <lineage>
        <taxon>Eukaryota</taxon>
        <taxon>Metazoa</taxon>
        <taxon>Spiralia</taxon>
        <taxon>Lophotrochozoa</taxon>
        <taxon>Mollusca</taxon>
        <taxon>Gastropoda</taxon>
        <taxon>Caenogastropoda</taxon>
        <taxon>Architaenioglossa</taxon>
        <taxon>Ampullarioidea</taxon>
        <taxon>Ampullariidae</taxon>
        <taxon>Pomacea</taxon>
    </lineage>
</organism>
<dbReference type="PANTHER" id="PTHR15228:SF24">
    <property type="entry name" value="RHO-GAP DOMAIN-CONTAINING PROTEIN"/>
    <property type="match status" value="1"/>
</dbReference>
<dbReference type="SMART" id="SM00324">
    <property type="entry name" value="RhoGAP"/>
    <property type="match status" value="1"/>
</dbReference>
<reference evidence="6 7" key="1">
    <citation type="submission" date="2018-04" db="EMBL/GenBank/DDBJ databases">
        <title>The genome of golden apple snail Pomacea canaliculata provides insight into stress tolerance and invasive adaptation.</title>
        <authorList>
            <person name="Liu C."/>
            <person name="Liu B."/>
            <person name="Ren Y."/>
            <person name="Zhang Y."/>
            <person name="Wang H."/>
            <person name="Li S."/>
            <person name="Jiang F."/>
            <person name="Yin L."/>
            <person name="Zhang G."/>
            <person name="Qian W."/>
            <person name="Fan W."/>
        </authorList>
    </citation>
    <scope>NUCLEOTIDE SEQUENCE [LARGE SCALE GENOMIC DNA]</scope>
    <source>
        <strain evidence="6">SZHN2017</strain>
        <tissue evidence="6">Muscle</tissue>
    </source>
</reference>
<dbReference type="PROSITE" id="PS50238">
    <property type="entry name" value="RHOGAP"/>
    <property type="match status" value="1"/>
</dbReference>
<dbReference type="CDD" id="cd00159">
    <property type="entry name" value="RhoGAP"/>
    <property type="match status" value="1"/>
</dbReference>
<feature type="coiled-coil region" evidence="2">
    <location>
        <begin position="560"/>
        <end position="616"/>
    </location>
</feature>
<evidence type="ECO:0000256" key="1">
    <source>
        <dbReference type="ARBA" id="ARBA00022468"/>
    </source>
</evidence>
<name>A0A2T7PVM7_POMCA</name>
<dbReference type="SUPFAM" id="SSF50729">
    <property type="entry name" value="PH domain-like"/>
    <property type="match status" value="1"/>
</dbReference>
<accession>A0A2T7PVM7</accession>
<feature type="compositionally biased region" description="Basic and acidic residues" evidence="3">
    <location>
        <begin position="444"/>
        <end position="456"/>
    </location>
</feature>
<sequence>MDQVVTDLINGKPLRGWLRKHGGVVRGWQRRYFVLKKECLFCFMREDDTRITHTYLLDEYCLNELPASTDDPDKFSFELLSEKQPSESVTLCATSEEERKMWVKALCYSIYAQKGGAIFGLPLEEAMKMEHKLGRKIPYIVEACIEHLEKYAMETEGIFRLAGRAGLLKELRSQFETAQHPPLDKIDVHTVASLLKAYLRELPESLIPPGMYQRAMNCAMRYSEHKLEDDQLAEVKSLAQLLWELSDDSYNTLSYICQFLHRLATNVSKTKMDARNLALIFGPNLIRHLDNNPELMMMTADLTQHLAYMMIHHYSKVFLPRLESDQKASSSVVPRPHDAKPRPTNLCDLVGLEFNSAPVEISKNDSPFVLVEDHFKYRDEQCAGQQVPQQDDGAMCNDTSNMDNGSVDADVTRRPIAPRRTKSRMSRQRRSCGTPTSPVSGEWPSERRQLDAEDVKTALSNRSQTSLSDSSESTSINQELVGRPESGQNSDGEVANLIHAQESQQDMQAFTADSQGKSGRETGNVAEEQTSRRADSSIGGVHNGEGAGIRSEDGKLGPSRACLESQVAALKSELVNTKTRSDHLISMMKAQLMDMREKYENRIRTMENQHRSQVTDLAAKLDAERTACAEAVQRTVALQNQLYKYKLLYGDLKD</sequence>
<evidence type="ECO:0000259" key="5">
    <source>
        <dbReference type="PROSITE" id="PS50238"/>
    </source>
</evidence>
<dbReference type="EMBL" id="PZQS01000001">
    <property type="protein sequence ID" value="PVD37485.1"/>
    <property type="molecule type" value="Genomic_DNA"/>
</dbReference>
<comment type="caution">
    <text evidence="6">The sequence shown here is derived from an EMBL/GenBank/DDBJ whole genome shotgun (WGS) entry which is preliminary data.</text>
</comment>
<keyword evidence="2" id="KW-0175">Coiled coil</keyword>
<keyword evidence="1" id="KW-0343">GTPase activation</keyword>
<dbReference type="SUPFAM" id="SSF48350">
    <property type="entry name" value="GTPase activation domain, GAP"/>
    <property type="match status" value="1"/>
</dbReference>
<keyword evidence="7" id="KW-1185">Reference proteome</keyword>
<evidence type="ECO:0000259" key="4">
    <source>
        <dbReference type="PROSITE" id="PS50003"/>
    </source>
</evidence>
<evidence type="ECO:0000313" key="6">
    <source>
        <dbReference type="EMBL" id="PVD37485.1"/>
    </source>
</evidence>
<evidence type="ECO:0000256" key="3">
    <source>
        <dbReference type="SAM" id="MobiDB-lite"/>
    </source>
</evidence>
<dbReference type="SMART" id="SM00233">
    <property type="entry name" value="PH"/>
    <property type="match status" value="1"/>
</dbReference>
<feature type="compositionally biased region" description="Basic residues" evidence="3">
    <location>
        <begin position="416"/>
        <end position="430"/>
    </location>
</feature>
<dbReference type="InterPro" id="IPR011993">
    <property type="entry name" value="PH-like_dom_sf"/>
</dbReference>
<evidence type="ECO:0000256" key="2">
    <source>
        <dbReference type="SAM" id="Coils"/>
    </source>
</evidence>
<gene>
    <name evidence="6" type="ORF">C0Q70_00075</name>
</gene>